<feature type="transmembrane region" description="Helical" evidence="1">
    <location>
        <begin position="7"/>
        <end position="27"/>
    </location>
</feature>
<keyword evidence="1" id="KW-1133">Transmembrane helix</keyword>
<evidence type="ECO:0000313" key="2">
    <source>
        <dbReference type="EMBL" id="PIP29713.1"/>
    </source>
</evidence>
<proteinExistence type="predicted"/>
<dbReference type="Proteomes" id="UP000228812">
    <property type="component" value="Unassembled WGS sequence"/>
</dbReference>
<accession>A0A2G9Z984</accession>
<sequence>METDRTRYLIPLSLLLAVLVVGIGWIYREGRQTLPPQEVAADISRVLLPAEGITLPVRWGNLGAQLVTAGVIDADKFESLYRTRGGLTKEEKTLLTGEQNVPLKIDAENAPVILNLLWAFGLANKNSILTDGPMADPRYGGAQNFASTGGWTLSKGDTMTHYSAHPFITLTKEQQELVERVSKNIYRPCCGNATYFPDCNHGMAMLGLLELMAAQGADEAAMYRAALAVNSYWFPDQYRTIAAYLKERGTAWEEADQQALLGYDFSSGEGFQRVLAETKPVEKQGGGSCGV</sequence>
<dbReference type="AlphaFoldDB" id="A0A2G9Z984"/>
<name>A0A2G9Z984_9BACT</name>
<comment type="caution">
    <text evidence="2">The sequence shown here is derived from an EMBL/GenBank/DDBJ whole genome shotgun (WGS) entry which is preliminary data.</text>
</comment>
<reference evidence="2 3" key="1">
    <citation type="submission" date="2017-09" db="EMBL/GenBank/DDBJ databases">
        <title>Depth-based differentiation of microbial function through sediment-hosted aquifers and enrichment of novel symbionts in the deep terrestrial subsurface.</title>
        <authorList>
            <person name="Probst A.J."/>
            <person name="Ladd B."/>
            <person name="Jarett J.K."/>
            <person name="Geller-Mcgrath D.E."/>
            <person name="Sieber C.M."/>
            <person name="Emerson J.B."/>
            <person name="Anantharaman K."/>
            <person name="Thomas B.C."/>
            <person name="Malmstrom R."/>
            <person name="Stieglmeier M."/>
            <person name="Klingl A."/>
            <person name="Woyke T."/>
            <person name="Ryan C.M."/>
            <person name="Banfield J.F."/>
        </authorList>
    </citation>
    <scope>NUCLEOTIDE SEQUENCE [LARGE SCALE GENOMIC DNA]</scope>
    <source>
        <strain evidence="2">CG23_combo_of_CG06-09_8_20_14_all_54_14</strain>
    </source>
</reference>
<evidence type="ECO:0000256" key="1">
    <source>
        <dbReference type="SAM" id="Phobius"/>
    </source>
</evidence>
<keyword evidence="1" id="KW-0812">Transmembrane</keyword>
<evidence type="ECO:0000313" key="3">
    <source>
        <dbReference type="Proteomes" id="UP000228812"/>
    </source>
</evidence>
<gene>
    <name evidence="2" type="ORF">COX26_02680</name>
</gene>
<protein>
    <submittedName>
        <fullName evidence="2">Uncharacterized protein</fullName>
    </submittedName>
</protein>
<keyword evidence="1" id="KW-0472">Membrane</keyword>
<dbReference type="EMBL" id="PCRZ01000046">
    <property type="protein sequence ID" value="PIP29713.1"/>
    <property type="molecule type" value="Genomic_DNA"/>
</dbReference>
<organism evidence="2 3">
    <name type="scientific">Candidatus Jorgensenbacteria bacterium CG23_combo_of_CG06-09_8_20_14_all_54_14</name>
    <dbReference type="NCBI Taxonomy" id="1974595"/>
    <lineage>
        <taxon>Bacteria</taxon>
        <taxon>Candidatus Joergenseniibacteriota</taxon>
    </lineage>
</organism>